<evidence type="ECO:0000313" key="2">
    <source>
        <dbReference type="Proteomes" id="UP000799750"/>
    </source>
</evidence>
<reference evidence="1" key="1">
    <citation type="journal article" date="2020" name="Stud. Mycol.">
        <title>101 Dothideomycetes genomes: a test case for predicting lifestyles and emergence of pathogens.</title>
        <authorList>
            <person name="Haridas S."/>
            <person name="Albert R."/>
            <person name="Binder M."/>
            <person name="Bloem J."/>
            <person name="Labutti K."/>
            <person name="Salamov A."/>
            <person name="Andreopoulos B."/>
            <person name="Baker S."/>
            <person name="Barry K."/>
            <person name="Bills G."/>
            <person name="Bluhm B."/>
            <person name="Cannon C."/>
            <person name="Castanera R."/>
            <person name="Culley D."/>
            <person name="Daum C."/>
            <person name="Ezra D."/>
            <person name="Gonzalez J."/>
            <person name="Henrissat B."/>
            <person name="Kuo A."/>
            <person name="Liang C."/>
            <person name="Lipzen A."/>
            <person name="Lutzoni F."/>
            <person name="Magnuson J."/>
            <person name="Mondo S."/>
            <person name="Nolan M."/>
            <person name="Ohm R."/>
            <person name="Pangilinan J."/>
            <person name="Park H.-J."/>
            <person name="Ramirez L."/>
            <person name="Alfaro M."/>
            <person name="Sun H."/>
            <person name="Tritt A."/>
            <person name="Yoshinaga Y."/>
            <person name="Zwiers L.-H."/>
            <person name="Turgeon B."/>
            <person name="Goodwin S."/>
            <person name="Spatafora J."/>
            <person name="Crous P."/>
            <person name="Grigoriev I."/>
        </authorList>
    </citation>
    <scope>NUCLEOTIDE SEQUENCE</scope>
    <source>
        <strain evidence="1">CBS 269.34</strain>
    </source>
</reference>
<dbReference type="Proteomes" id="UP000799750">
    <property type="component" value="Unassembled WGS sequence"/>
</dbReference>
<accession>A0A6A6R014</accession>
<keyword evidence="2" id="KW-1185">Reference proteome</keyword>
<feature type="non-terminal residue" evidence="1">
    <location>
        <position position="1"/>
    </location>
</feature>
<gene>
    <name evidence="1" type="ORF">BU16DRAFT_447570</name>
</gene>
<evidence type="ECO:0000313" key="1">
    <source>
        <dbReference type="EMBL" id="KAF2498088.1"/>
    </source>
</evidence>
<organism evidence="1 2">
    <name type="scientific">Lophium mytilinum</name>
    <dbReference type="NCBI Taxonomy" id="390894"/>
    <lineage>
        <taxon>Eukaryota</taxon>
        <taxon>Fungi</taxon>
        <taxon>Dikarya</taxon>
        <taxon>Ascomycota</taxon>
        <taxon>Pezizomycotina</taxon>
        <taxon>Dothideomycetes</taxon>
        <taxon>Pleosporomycetidae</taxon>
        <taxon>Mytilinidiales</taxon>
        <taxon>Mytilinidiaceae</taxon>
        <taxon>Lophium</taxon>
    </lineage>
</organism>
<dbReference type="AlphaFoldDB" id="A0A6A6R014"/>
<proteinExistence type="predicted"/>
<protein>
    <submittedName>
        <fullName evidence="1">Uncharacterized protein</fullName>
    </submittedName>
</protein>
<dbReference type="OrthoDB" id="5275938at2759"/>
<dbReference type="EMBL" id="MU004186">
    <property type="protein sequence ID" value="KAF2498088.1"/>
    <property type="molecule type" value="Genomic_DNA"/>
</dbReference>
<feature type="non-terminal residue" evidence="1">
    <location>
        <position position="111"/>
    </location>
</feature>
<sequence length="111" mass="12369">EGDRKSLELVLELAHAQFKRIPARLSYEDLVQLAAVCLDYDTTGLVVPFLSGWIKPYQNDILRPGYEEWLLVAYAFGFLDDFEAISNHLVLTCTSKDGKCLNSSGSALTGR</sequence>
<name>A0A6A6R014_9PEZI</name>